<keyword evidence="1" id="KW-0732">Signal</keyword>
<dbReference type="AlphaFoldDB" id="A0A9E1B4U7"/>
<name>A0A9E1B4U7_9BACT</name>
<reference evidence="2" key="1">
    <citation type="submission" date="2021-02" db="EMBL/GenBank/DDBJ databases">
        <title>Infant gut strain persistence is associated with maternal origin, phylogeny, and functional potential including surface adhesion and iron acquisition.</title>
        <authorList>
            <person name="Lou Y.C."/>
        </authorList>
    </citation>
    <scope>NUCLEOTIDE SEQUENCE</scope>
    <source>
        <strain evidence="2">L3_101_000G1_dasL3_101_000G1_concoct_7_sub</strain>
    </source>
</reference>
<organism evidence="2 3">
    <name type="scientific">Campylobacter concisus</name>
    <dbReference type="NCBI Taxonomy" id="199"/>
    <lineage>
        <taxon>Bacteria</taxon>
        <taxon>Pseudomonadati</taxon>
        <taxon>Campylobacterota</taxon>
        <taxon>Epsilonproteobacteria</taxon>
        <taxon>Campylobacterales</taxon>
        <taxon>Campylobacteraceae</taxon>
        <taxon>Campylobacter</taxon>
    </lineage>
</organism>
<sequence>MKIFTILRNISVMVALSSQAFGYVAMPGEPNINNARDALVPISSGSSRLFTILVNKSQNDPSLDFENASKLADDDYLC</sequence>
<dbReference type="Proteomes" id="UP000824019">
    <property type="component" value="Unassembled WGS sequence"/>
</dbReference>
<comment type="caution">
    <text evidence="2">The sequence shown here is derived from an EMBL/GenBank/DDBJ whole genome shotgun (WGS) entry which is preliminary data.</text>
</comment>
<proteinExistence type="predicted"/>
<gene>
    <name evidence="2" type="ORF">KIC69_00445</name>
</gene>
<protein>
    <submittedName>
        <fullName evidence="2">Uncharacterized protein</fullName>
    </submittedName>
</protein>
<evidence type="ECO:0000313" key="3">
    <source>
        <dbReference type="Proteomes" id="UP000824019"/>
    </source>
</evidence>
<accession>A0A9E1B4U7</accession>
<feature type="non-terminal residue" evidence="2">
    <location>
        <position position="78"/>
    </location>
</feature>
<evidence type="ECO:0000313" key="2">
    <source>
        <dbReference type="EMBL" id="MBS5829286.1"/>
    </source>
</evidence>
<evidence type="ECO:0000256" key="1">
    <source>
        <dbReference type="SAM" id="SignalP"/>
    </source>
</evidence>
<feature type="chain" id="PRO_5038344125" evidence="1">
    <location>
        <begin position="21"/>
        <end position="78"/>
    </location>
</feature>
<dbReference type="EMBL" id="JAHAKR010000004">
    <property type="protein sequence ID" value="MBS5829286.1"/>
    <property type="molecule type" value="Genomic_DNA"/>
</dbReference>
<feature type="signal peptide" evidence="1">
    <location>
        <begin position="1"/>
        <end position="20"/>
    </location>
</feature>